<evidence type="ECO:0000256" key="5">
    <source>
        <dbReference type="ARBA" id="ARBA00023136"/>
    </source>
</evidence>
<evidence type="ECO:0000256" key="3">
    <source>
        <dbReference type="ARBA" id="ARBA00022692"/>
    </source>
</evidence>
<dbReference type="SUPFAM" id="SSF56281">
    <property type="entry name" value="Metallo-hydrolase/oxidoreductase"/>
    <property type="match status" value="1"/>
</dbReference>
<dbReference type="NCBIfam" id="TIGR00360">
    <property type="entry name" value="ComEC_N-term"/>
    <property type="match status" value="1"/>
</dbReference>
<dbReference type="Proteomes" id="UP000094378">
    <property type="component" value="Chromosome"/>
</dbReference>
<dbReference type="OrthoDB" id="9761531at2"/>
<dbReference type="PANTHER" id="PTHR30619:SF7">
    <property type="entry name" value="BETA-LACTAMASE DOMAIN PROTEIN"/>
    <property type="match status" value="1"/>
</dbReference>
<reference evidence="9 10" key="1">
    <citation type="submission" date="2016-08" db="EMBL/GenBank/DDBJ databases">
        <title>Complete genome sequence of Spiroplasma helicoides TABS-2 (DSM 22551).</title>
        <authorList>
            <person name="Shen W.-Y."/>
            <person name="Lo W.-S."/>
            <person name="Lai Y.-C."/>
            <person name="Kuo C.-H."/>
        </authorList>
    </citation>
    <scope>NUCLEOTIDE SEQUENCE [LARGE SCALE GENOMIC DNA]</scope>
    <source>
        <strain evidence="9 10">TABS-2</strain>
    </source>
</reference>
<accession>A0A1B3SKN4</accession>
<organism evidence="9 10">
    <name type="scientific">Spiroplasma helicoides</name>
    <dbReference type="NCBI Taxonomy" id="216938"/>
    <lineage>
        <taxon>Bacteria</taxon>
        <taxon>Bacillati</taxon>
        <taxon>Mycoplasmatota</taxon>
        <taxon>Mollicutes</taxon>
        <taxon>Entomoplasmatales</taxon>
        <taxon>Spiroplasmataceae</taxon>
        <taxon>Spiroplasma</taxon>
    </lineage>
</organism>
<feature type="transmembrane region" description="Helical" evidence="6">
    <location>
        <begin position="41"/>
        <end position="59"/>
    </location>
</feature>
<dbReference type="InterPro" id="IPR052159">
    <property type="entry name" value="Competence_DNA_uptake"/>
</dbReference>
<feature type="transmembrane region" description="Helical" evidence="6">
    <location>
        <begin position="404"/>
        <end position="429"/>
    </location>
</feature>
<keyword evidence="4 6" id="KW-1133">Transmembrane helix</keyword>
<gene>
    <name evidence="9" type="primary">comEC</name>
    <name evidence="9" type="ORF">SHELI_v1c05510</name>
</gene>
<name>A0A1B3SKN4_9MOLU</name>
<feature type="domain" description="Metallo-beta-lactamase" evidence="7">
    <location>
        <begin position="470"/>
        <end position="540"/>
    </location>
</feature>
<evidence type="ECO:0000313" key="9">
    <source>
        <dbReference type="EMBL" id="AOG60502.1"/>
    </source>
</evidence>
<sequence>MNLIKISTEKLYQNLYIKINWLAFTLISIILVILTKKSLSIVTDIFLLAFITIIYGFYIKKVYKYFVVFASFCIYFYLFYKFNWDIFSESDIFYVSELKKNYAILTRGFNQYLLTKIPEKIRVGEFVKAIGELEKLNDNGNFWDFNFNKWLIDKNIIYELRNFDIKEVLFKDIRFYFYNLESSSNRLALIMIFHNKQESNLYNNLNQLSIGYMLNISGLYLIPIGYFSQRYIFKNKSWYKKWKFILYIFLFMYLYMCNFSPIIFKVFLLMVINWVEQNFRIKINKISKISLVWLIILFWNPMYIFNMGFIYTSAAILLIKHHNDKKKSTMIILNIILINAIFIPIDAYFNYKVYWITELQQLILLPLLFIGFILVSFFYIPFLNPIANFVHDSLEKLSTFFVKYNVTTLIGNVSIVWLILYFICLFLLTKFVILNKKIKRLIYFLLATSITISFITNPIKNSISTIEMINVGNGNSFILNYKSNIFLLDAGVGPMNNKNTTPNYLKYRGINEINTIFISHYHTDHYNMVDQIVKENNVKHVFDNKSNIKEINFKDIFIYAFTENFNDDENDNSQVILIKMYDQTFLFMGDSSKKREERLLQETKFIKLIDKGIDYYQVGHHGSKTATSDKFIKTIKPKNCFISGEKRGRRQFPTHEALSVLEKYNCNIYTTGGLNSYKYYINSKEVEVIKKELF</sequence>
<dbReference type="GO" id="GO:0005886">
    <property type="term" value="C:plasma membrane"/>
    <property type="evidence" value="ECO:0007669"/>
    <property type="project" value="UniProtKB-SubCell"/>
</dbReference>
<dbReference type="PANTHER" id="PTHR30619">
    <property type="entry name" value="DNA INTERNALIZATION/COMPETENCE PROTEIN COMEC/REC2"/>
    <property type="match status" value="1"/>
</dbReference>
<feature type="transmembrane region" description="Helical" evidence="6">
    <location>
        <begin position="363"/>
        <end position="384"/>
    </location>
</feature>
<feature type="transmembrane region" description="Helical" evidence="6">
    <location>
        <begin position="65"/>
        <end position="82"/>
    </location>
</feature>
<dbReference type="Pfam" id="PF00753">
    <property type="entry name" value="Lactamase_B"/>
    <property type="match status" value="1"/>
</dbReference>
<proteinExistence type="predicted"/>
<feature type="transmembrane region" description="Helical" evidence="6">
    <location>
        <begin position="331"/>
        <end position="351"/>
    </location>
</feature>
<dbReference type="EMBL" id="CP017015">
    <property type="protein sequence ID" value="AOG60502.1"/>
    <property type="molecule type" value="Genomic_DNA"/>
</dbReference>
<evidence type="ECO:0000256" key="1">
    <source>
        <dbReference type="ARBA" id="ARBA00004651"/>
    </source>
</evidence>
<dbReference type="AlphaFoldDB" id="A0A1B3SKN4"/>
<feature type="transmembrane region" description="Helical" evidence="6">
    <location>
        <begin position="15"/>
        <end position="34"/>
    </location>
</feature>
<evidence type="ECO:0000259" key="8">
    <source>
        <dbReference type="Pfam" id="PF03772"/>
    </source>
</evidence>
<dbReference type="InterPro" id="IPR036866">
    <property type="entry name" value="RibonucZ/Hydroxyglut_hydro"/>
</dbReference>
<feature type="transmembrane region" description="Helical" evidence="6">
    <location>
        <begin position="244"/>
        <end position="270"/>
    </location>
</feature>
<comment type="subcellular location">
    <subcellularLocation>
        <location evidence="1">Cell membrane</location>
        <topology evidence="1">Multi-pass membrane protein</topology>
    </subcellularLocation>
</comment>
<evidence type="ECO:0000256" key="6">
    <source>
        <dbReference type="SAM" id="Phobius"/>
    </source>
</evidence>
<feature type="domain" description="ComEC/Rec2-related protein" evidence="8">
    <location>
        <begin position="199"/>
        <end position="428"/>
    </location>
</feature>
<keyword evidence="2" id="KW-1003">Cell membrane</keyword>
<dbReference type="Pfam" id="PF03772">
    <property type="entry name" value="Competence"/>
    <property type="match status" value="1"/>
</dbReference>
<feature type="transmembrane region" description="Helical" evidence="6">
    <location>
        <begin position="291"/>
        <end position="319"/>
    </location>
</feature>
<feature type="transmembrane region" description="Helical" evidence="6">
    <location>
        <begin position="212"/>
        <end position="232"/>
    </location>
</feature>
<evidence type="ECO:0000256" key="2">
    <source>
        <dbReference type="ARBA" id="ARBA00022475"/>
    </source>
</evidence>
<dbReference type="RefSeq" id="WP_069116492.1">
    <property type="nucleotide sequence ID" value="NZ_CP017015.1"/>
</dbReference>
<evidence type="ECO:0000313" key="10">
    <source>
        <dbReference type="Proteomes" id="UP000094378"/>
    </source>
</evidence>
<keyword evidence="3 6" id="KW-0812">Transmembrane</keyword>
<dbReference type="InterPro" id="IPR004477">
    <property type="entry name" value="ComEC_N"/>
</dbReference>
<dbReference type="Gene3D" id="3.60.15.10">
    <property type="entry name" value="Ribonuclease Z/Hydroxyacylglutathione hydrolase-like"/>
    <property type="match status" value="2"/>
</dbReference>
<dbReference type="STRING" id="216938.SHELI_v1c05510"/>
<protein>
    <submittedName>
        <fullName evidence="9">Competence protein ComEC</fullName>
    </submittedName>
</protein>
<keyword evidence="5 6" id="KW-0472">Membrane</keyword>
<feature type="transmembrane region" description="Helical" evidence="6">
    <location>
        <begin position="441"/>
        <end position="459"/>
    </location>
</feature>
<dbReference type="KEGG" id="shj:SHELI_v1c05510"/>
<evidence type="ECO:0000259" key="7">
    <source>
        <dbReference type="Pfam" id="PF00753"/>
    </source>
</evidence>
<evidence type="ECO:0000256" key="4">
    <source>
        <dbReference type="ARBA" id="ARBA00022989"/>
    </source>
</evidence>
<keyword evidence="10" id="KW-1185">Reference proteome</keyword>
<dbReference type="InterPro" id="IPR001279">
    <property type="entry name" value="Metallo-B-lactamas"/>
</dbReference>